<reference evidence="8" key="2">
    <citation type="submission" date="2012-05" db="EMBL/GenBank/DDBJ databases">
        <title>Annotation of the Genome Sequence of Fusarium oxysporum HDV247.</title>
        <authorList>
            <consortium name="The Broad Institute Genomics Platform"/>
            <person name="Ma L.-J."/>
            <person name="Corby-Kistler H."/>
            <person name="Broz K."/>
            <person name="Gale L.R."/>
            <person name="Jonkers W."/>
            <person name="O'Donnell K."/>
            <person name="Ploetz R."/>
            <person name="Steinberg C."/>
            <person name="Schwartz D.C."/>
            <person name="VanEtten H."/>
            <person name="Zhou S."/>
            <person name="Young S.K."/>
            <person name="Zeng Q."/>
            <person name="Gargeya S."/>
            <person name="Fitzgerald M."/>
            <person name="Abouelleil A."/>
            <person name="Alvarado L."/>
            <person name="Chapman S.B."/>
            <person name="Gainer-Dewar J."/>
            <person name="Goldberg J."/>
            <person name="Griggs A."/>
            <person name="Gujja S."/>
            <person name="Hansen M."/>
            <person name="Howarth C."/>
            <person name="Imamovic A."/>
            <person name="Ireland A."/>
            <person name="Larimer J."/>
            <person name="McCowan C."/>
            <person name="Murphy C."/>
            <person name="Pearson M."/>
            <person name="Poon T.W."/>
            <person name="Priest M."/>
            <person name="Roberts A."/>
            <person name="Saif S."/>
            <person name="Shea T."/>
            <person name="Sykes S."/>
            <person name="Wortman J."/>
            <person name="Nusbaum C."/>
            <person name="Birren B."/>
        </authorList>
    </citation>
    <scope>NUCLEOTIDE SEQUENCE</scope>
    <source>
        <strain evidence="8">HDV247</strain>
    </source>
</reference>
<protein>
    <recommendedName>
        <fullName evidence="7">LysM domain-containing protein</fullName>
    </recommendedName>
</protein>
<dbReference type="GO" id="GO:0008061">
    <property type="term" value="F:chitin binding"/>
    <property type="evidence" value="ECO:0007669"/>
    <property type="project" value="UniProtKB-KW"/>
</dbReference>
<evidence type="ECO:0000256" key="4">
    <source>
        <dbReference type="ARBA" id="ARBA00044955"/>
    </source>
</evidence>
<feature type="region of interest" description="Disordered" evidence="5">
    <location>
        <begin position="273"/>
        <end position="295"/>
    </location>
</feature>
<dbReference type="InterPro" id="IPR036779">
    <property type="entry name" value="LysM_dom_sf"/>
</dbReference>
<feature type="domain" description="LysM" evidence="7">
    <location>
        <begin position="384"/>
        <end position="430"/>
    </location>
</feature>
<dbReference type="Proteomes" id="UP000030751">
    <property type="component" value="Unassembled WGS sequence"/>
</dbReference>
<sequence length="510" mass="55866">MYFTQAAIIWLFGAAELVSGAAVTHRRRGAQPSYPVDEKATKDCTWWHDYDDKIPCEEILKSNSIDIKQFQRWNPSISSDCSGLTVGRSYCVEAMFESGTGPEPEPSSKPEPSPTKPSNGIETPANIQPGMVSNCNKFYMVKMGEGCAQVAFMHGITLAQFTEWNSGVGETCNGLWAETYACVSIIGSKPSPAAPTATNGIRTPAPIQEGIVKNCNKFHLVKKTTTCASIEDYYKLPLATFKKWNPAVGSDCRTLLADYWVCVSTVDYKPEPVVTSKPSPTTPSNGIKTPSPIQSNMHKNCDKFHVIKSTTTCASISDYYKLPLKDFYSWNPSVGSSCQALLVDYWVCVSIVGWKPPTPSPTNPGNGIKTPSPIQAGMTTKCNKFHVVQKTTTCSSIQNYYSITMAQLFEWNPAIGSKCTSLWVDYNVCVGVIGQKPNPTQPPQSNATPTPIQAGTVKNCKKFHLVKKTTTCSSIQNYYKITMAQLAKWNPAVGTKCTGLWADYWVCVSA</sequence>
<evidence type="ECO:0000256" key="1">
    <source>
        <dbReference type="ARBA" id="ARBA00022669"/>
    </source>
</evidence>
<dbReference type="PANTHER" id="PTHR34997">
    <property type="entry name" value="AM15"/>
    <property type="match status" value="1"/>
</dbReference>
<evidence type="ECO:0000256" key="3">
    <source>
        <dbReference type="ARBA" id="ARBA00023026"/>
    </source>
</evidence>
<feature type="chain" id="PRO_5004926233" description="LysM domain-containing protein" evidence="6">
    <location>
        <begin position="21"/>
        <end position="510"/>
    </location>
</feature>
<feature type="domain" description="LysM" evidence="7">
    <location>
        <begin position="462"/>
        <end position="508"/>
    </location>
</feature>
<dbReference type="SUPFAM" id="SSF54106">
    <property type="entry name" value="LysM domain"/>
    <property type="match status" value="5"/>
</dbReference>
<evidence type="ECO:0000256" key="6">
    <source>
        <dbReference type="SAM" id="SignalP"/>
    </source>
</evidence>
<dbReference type="Pfam" id="PF01476">
    <property type="entry name" value="LysM"/>
    <property type="match status" value="2"/>
</dbReference>
<evidence type="ECO:0000313" key="8">
    <source>
        <dbReference type="EMBL" id="EXA31300.1"/>
    </source>
</evidence>
<dbReference type="PANTHER" id="PTHR34997:SF2">
    <property type="entry name" value="LYSM DOMAIN-CONTAINING PROTEIN-RELATED"/>
    <property type="match status" value="1"/>
</dbReference>
<dbReference type="PROSITE" id="PS51782">
    <property type="entry name" value="LYSM"/>
    <property type="match status" value="6"/>
</dbReference>
<feature type="signal peptide" evidence="6">
    <location>
        <begin position="1"/>
        <end position="20"/>
    </location>
</feature>
<comment type="similarity">
    <text evidence="4">Belongs to the secreted LysM effector family.</text>
</comment>
<feature type="compositionally biased region" description="Pro residues" evidence="5">
    <location>
        <begin position="103"/>
        <end position="115"/>
    </location>
</feature>
<dbReference type="AlphaFoldDB" id="W9NU40"/>
<dbReference type="HOGENOM" id="CLU_010591_8_1_1"/>
<organism evidence="8">
    <name type="scientific">Fusarium oxysporum f. sp. pisi HDV247</name>
    <dbReference type="NCBI Taxonomy" id="1080344"/>
    <lineage>
        <taxon>Eukaryota</taxon>
        <taxon>Fungi</taxon>
        <taxon>Dikarya</taxon>
        <taxon>Ascomycota</taxon>
        <taxon>Pezizomycotina</taxon>
        <taxon>Sordariomycetes</taxon>
        <taxon>Hypocreomycetidae</taxon>
        <taxon>Hypocreales</taxon>
        <taxon>Nectriaceae</taxon>
        <taxon>Fusarium</taxon>
        <taxon>Fusarium oxysporum species complex</taxon>
    </lineage>
</organism>
<dbReference type="CDD" id="cd00118">
    <property type="entry name" value="LysM"/>
    <property type="match status" value="2"/>
</dbReference>
<dbReference type="OrthoDB" id="2281372at2759"/>
<feature type="compositionally biased region" description="Polar residues" evidence="5">
    <location>
        <begin position="285"/>
        <end position="295"/>
    </location>
</feature>
<dbReference type="Gene3D" id="3.10.350.10">
    <property type="entry name" value="LysM domain"/>
    <property type="match status" value="6"/>
</dbReference>
<name>W9NU40_FUSOX</name>
<feature type="compositionally biased region" description="Low complexity" evidence="5">
    <location>
        <begin position="273"/>
        <end position="284"/>
    </location>
</feature>
<feature type="domain" description="LysM" evidence="7">
    <location>
        <begin position="46"/>
        <end position="92"/>
    </location>
</feature>
<proteinExistence type="inferred from homology"/>
<keyword evidence="3" id="KW-0843">Virulence</keyword>
<dbReference type="SMART" id="SM00257">
    <property type="entry name" value="LysM"/>
    <property type="match status" value="5"/>
</dbReference>
<gene>
    <name evidence="8" type="ORF">FOVG_17422</name>
</gene>
<evidence type="ECO:0000256" key="5">
    <source>
        <dbReference type="SAM" id="MobiDB-lite"/>
    </source>
</evidence>
<dbReference type="EMBL" id="JH651019">
    <property type="protein sequence ID" value="EXA31300.1"/>
    <property type="molecule type" value="Genomic_DNA"/>
</dbReference>
<evidence type="ECO:0000259" key="7">
    <source>
        <dbReference type="PROSITE" id="PS51782"/>
    </source>
</evidence>
<feature type="domain" description="LysM" evidence="7">
    <location>
        <begin position="137"/>
        <end position="183"/>
    </location>
</feature>
<evidence type="ECO:0000256" key="2">
    <source>
        <dbReference type="ARBA" id="ARBA00022729"/>
    </source>
</evidence>
<feature type="region of interest" description="Disordered" evidence="5">
    <location>
        <begin position="98"/>
        <end position="128"/>
    </location>
</feature>
<feature type="domain" description="LysM" evidence="7">
    <location>
        <begin position="217"/>
        <end position="263"/>
    </location>
</feature>
<keyword evidence="2 6" id="KW-0732">Signal</keyword>
<dbReference type="InterPro" id="IPR018392">
    <property type="entry name" value="LysM"/>
</dbReference>
<reference evidence="8" key="1">
    <citation type="submission" date="2011-10" db="EMBL/GenBank/DDBJ databases">
        <title>The Genome Sequence of Fusarium oxysporum HDV247.</title>
        <authorList>
            <consortium name="The Broad Institute Genome Sequencing Platform"/>
            <person name="Ma L.-J."/>
            <person name="Gale L.R."/>
            <person name="Schwartz D.C."/>
            <person name="Zhou S."/>
            <person name="Corby-Kistler H."/>
            <person name="Young S.K."/>
            <person name="Zeng Q."/>
            <person name="Gargeya S."/>
            <person name="Fitzgerald M."/>
            <person name="Haas B."/>
            <person name="Abouelleil A."/>
            <person name="Alvarado L."/>
            <person name="Arachchi H.M."/>
            <person name="Berlin A."/>
            <person name="Brown A."/>
            <person name="Chapman S.B."/>
            <person name="Chen Z."/>
            <person name="Dunbar C."/>
            <person name="Freedman E."/>
            <person name="Gearin G."/>
            <person name="Goldberg J."/>
            <person name="Griggs A."/>
            <person name="Gujja S."/>
            <person name="Heiman D."/>
            <person name="Howarth C."/>
            <person name="Larson L."/>
            <person name="Lui A."/>
            <person name="MacDonald P.J.P."/>
            <person name="Montmayeur A."/>
            <person name="Murphy C."/>
            <person name="Neiman D."/>
            <person name="Pearson M."/>
            <person name="Priest M."/>
            <person name="Roberts A."/>
            <person name="Saif S."/>
            <person name="Shea T."/>
            <person name="Shenoy N."/>
            <person name="Sisk P."/>
            <person name="Stolte C."/>
            <person name="Sykes S."/>
            <person name="Wortman J."/>
            <person name="Nusbaum C."/>
            <person name="Birren B."/>
        </authorList>
    </citation>
    <scope>NUCLEOTIDE SEQUENCE [LARGE SCALE GENOMIC DNA]</scope>
    <source>
        <strain evidence="8">HDV247</strain>
    </source>
</reference>
<dbReference type="InterPro" id="IPR052210">
    <property type="entry name" value="LysM1-like"/>
</dbReference>
<accession>W9NU40</accession>
<keyword evidence="1" id="KW-0147">Chitin-binding</keyword>
<feature type="domain" description="LysM" evidence="7">
    <location>
        <begin position="303"/>
        <end position="349"/>
    </location>
</feature>